<feature type="transmembrane region" description="Helical" evidence="7">
    <location>
        <begin position="727"/>
        <end position="746"/>
    </location>
</feature>
<keyword evidence="7" id="KW-0472">Membrane</keyword>
<keyword evidence="7" id="KW-0812">Transmembrane</keyword>
<name>A0A9Q0XTZ2_9SAUR</name>
<keyword evidence="2" id="KW-0597">Phosphoprotein</keyword>
<feature type="compositionally biased region" description="Low complexity" evidence="6">
    <location>
        <begin position="212"/>
        <end position="221"/>
    </location>
</feature>
<feature type="region of interest" description="Disordered" evidence="6">
    <location>
        <begin position="558"/>
        <end position="629"/>
    </location>
</feature>
<evidence type="ECO:0000256" key="4">
    <source>
        <dbReference type="ARBA" id="ARBA00022843"/>
    </source>
</evidence>
<dbReference type="Gene3D" id="1.10.533.10">
    <property type="entry name" value="Death Domain, Fas"/>
    <property type="match status" value="1"/>
</dbReference>
<sequence length="749" mass="78451">MSFAENKVKEHIGNNLKRFQNRVRVAQMLHLSCFTDVDRQEISAYELLHGNSLAFWEFFQRLHIRQGWVQQFVEALRQDHLGDLAEELQEVYRRHQLPSPRRNTSAPSASRATVEAAQLSGIRSSSCSLSPPAQTAPSPSQSLLLSSGARPPSPFPLDAPRPETSATVPAMSDTGDCSAPVQETELPSQSSEMTVRPKAMHNAGKGEPSTPPTKATASPSKVGGEKPTDGQATSATSASPGPPEPPEEVSFPSTPVVSLRPGAGSLTHRWDSGQQHATHERRGFSGNGPRAKVNGPSPPSTGAPNQPEENYYSSADSSPLASGGPEEQPGEGWLKERKRQGLPGNQKEEGLGNPGGAGASPSPLQQRFGSGEGTAVGSRGPCGNVAVEDVGEMPSVDPATEGPGNFQPRGNTDPVPGDVTTRLYSGASRLGTPLSVQPQLLTNPVGNGGASPMPAAAAAAAAPGLQPVPSDGESCTSTNVIPPNSPPGSSNFVSEFTKLPIQEKKLPFGEPSGTHASLLTREKVPSATVDWSTMNFRRNRNDRIFHSNCDDDSLCKPEILMSHPEDPPVGLLGQQPSGQEGTPDYSGRTDRFRCSASFSLGSDSLQRSDSSRSGASGERCSNPEGGPVRTAAALDASRQPSIGFQQENGSIRTFVHSVRQEASVDVSGAPDAMDLVGASGRPSPDVLPGSATGCQPDTGADASHGSSQPKEADGTTKPSSTPSNDTLLLVGAVLLASVAVVFFVLLRRK</sequence>
<keyword evidence="3" id="KW-0399">Innate immunity</keyword>
<feature type="compositionally biased region" description="Polar residues" evidence="6">
    <location>
        <begin position="302"/>
        <end position="320"/>
    </location>
</feature>
<evidence type="ECO:0000256" key="7">
    <source>
        <dbReference type="SAM" id="Phobius"/>
    </source>
</evidence>
<feature type="region of interest" description="Disordered" evidence="6">
    <location>
        <begin position="95"/>
        <end position="493"/>
    </location>
</feature>
<gene>
    <name evidence="9" type="ORF">JRQ81_017012</name>
</gene>
<keyword evidence="1" id="KW-1017">Isopeptide bond</keyword>
<feature type="domain" description="Caspase recruitment" evidence="8">
    <location>
        <begin position="7"/>
        <end position="91"/>
    </location>
</feature>
<dbReference type="Pfam" id="PF16739">
    <property type="entry name" value="CARD_2"/>
    <property type="match status" value="1"/>
</dbReference>
<feature type="compositionally biased region" description="Low complexity" evidence="6">
    <location>
        <begin position="599"/>
        <end position="616"/>
    </location>
</feature>
<dbReference type="GO" id="GO:0045087">
    <property type="term" value="P:innate immune response"/>
    <property type="evidence" value="ECO:0007669"/>
    <property type="project" value="UniProtKB-KW"/>
</dbReference>
<feature type="compositionally biased region" description="Polar residues" evidence="6">
    <location>
        <begin position="101"/>
        <end position="111"/>
    </location>
</feature>
<evidence type="ECO:0000256" key="6">
    <source>
        <dbReference type="SAM" id="MobiDB-lite"/>
    </source>
</evidence>
<reference evidence="9" key="1">
    <citation type="journal article" date="2023" name="DNA Res.">
        <title>Chromosome-level genome assembly of Phrynocephalus forsythii using third-generation DNA sequencing and Hi-C analysis.</title>
        <authorList>
            <person name="Qi Y."/>
            <person name="Zhao W."/>
            <person name="Zhao Y."/>
            <person name="Niu C."/>
            <person name="Cao S."/>
            <person name="Zhang Y."/>
        </authorList>
    </citation>
    <scope>NUCLEOTIDE SEQUENCE</scope>
    <source>
        <tissue evidence="9">Muscle</tissue>
    </source>
</reference>
<dbReference type="Proteomes" id="UP001142489">
    <property type="component" value="Unassembled WGS sequence"/>
</dbReference>
<evidence type="ECO:0000256" key="1">
    <source>
        <dbReference type="ARBA" id="ARBA00022499"/>
    </source>
</evidence>
<feature type="region of interest" description="Disordered" evidence="6">
    <location>
        <begin position="673"/>
        <end position="722"/>
    </location>
</feature>
<dbReference type="OrthoDB" id="9909785at2759"/>
<organism evidence="9 10">
    <name type="scientific">Phrynocephalus forsythii</name>
    <dbReference type="NCBI Taxonomy" id="171643"/>
    <lineage>
        <taxon>Eukaryota</taxon>
        <taxon>Metazoa</taxon>
        <taxon>Chordata</taxon>
        <taxon>Craniata</taxon>
        <taxon>Vertebrata</taxon>
        <taxon>Euteleostomi</taxon>
        <taxon>Lepidosauria</taxon>
        <taxon>Squamata</taxon>
        <taxon>Bifurcata</taxon>
        <taxon>Unidentata</taxon>
        <taxon>Episquamata</taxon>
        <taxon>Toxicofera</taxon>
        <taxon>Iguania</taxon>
        <taxon>Acrodonta</taxon>
        <taxon>Agamidae</taxon>
        <taxon>Agaminae</taxon>
        <taxon>Phrynocephalus</taxon>
    </lineage>
</organism>
<keyword evidence="5" id="KW-0391">Immunity</keyword>
<evidence type="ECO:0000313" key="9">
    <source>
        <dbReference type="EMBL" id="KAJ7327253.1"/>
    </source>
</evidence>
<feature type="compositionally biased region" description="Low complexity" evidence="6">
    <location>
        <begin position="120"/>
        <end position="147"/>
    </location>
</feature>
<protein>
    <recommendedName>
        <fullName evidence="8">Caspase recruitment domain-containing protein</fullName>
    </recommendedName>
</protein>
<accession>A0A9Q0XTZ2</accession>
<feature type="compositionally biased region" description="Polar residues" evidence="6">
    <location>
        <begin position="434"/>
        <end position="445"/>
    </location>
</feature>
<evidence type="ECO:0000259" key="8">
    <source>
        <dbReference type="Pfam" id="PF16739"/>
    </source>
</evidence>
<keyword evidence="7" id="KW-1133">Transmembrane helix</keyword>
<feature type="compositionally biased region" description="Polar residues" evidence="6">
    <location>
        <begin position="473"/>
        <end position="493"/>
    </location>
</feature>
<evidence type="ECO:0000256" key="3">
    <source>
        <dbReference type="ARBA" id="ARBA00022588"/>
    </source>
</evidence>
<proteinExistence type="predicted"/>
<evidence type="ECO:0000256" key="5">
    <source>
        <dbReference type="ARBA" id="ARBA00022859"/>
    </source>
</evidence>
<dbReference type="InterPro" id="IPR031964">
    <property type="entry name" value="CARD_dom"/>
</dbReference>
<dbReference type="EMBL" id="JAPFRF010000007">
    <property type="protein sequence ID" value="KAJ7327253.1"/>
    <property type="molecule type" value="Genomic_DNA"/>
</dbReference>
<dbReference type="InterPro" id="IPR011029">
    <property type="entry name" value="DEATH-like_dom_sf"/>
</dbReference>
<keyword evidence="10" id="KW-1185">Reference proteome</keyword>
<comment type="caution">
    <text evidence="9">The sequence shown here is derived from an EMBL/GenBank/DDBJ whole genome shotgun (WGS) entry which is preliminary data.</text>
</comment>
<evidence type="ECO:0000313" key="10">
    <source>
        <dbReference type="Proteomes" id="UP001142489"/>
    </source>
</evidence>
<evidence type="ECO:0000256" key="2">
    <source>
        <dbReference type="ARBA" id="ARBA00022553"/>
    </source>
</evidence>
<dbReference type="GO" id="GO:0005737">
    <property type="term" value="C:cytoplasm"/>
    <property type="evidence" value="ECO:0007669"/>
    <property type="project" value="UniProtKB-ARBA"/>
</dbReference>
<dbReference type="AlphaFoldDB" id="A0A9Q0XTZ2"/>
<feature type="compositionally biased region" description="Low complexity" evidence="6">
    <location>
        <begin position="248"/>
        <end position="258"/>
    </location>
</feature>
<keyword evidence="4" id="KW-0832">Ubl conjugation</keyword>